<feature type="compositionally biased region" description="Low complexity" evidence="2">
    <location>
        <begin position="145"/>
        <end position="155"/>
    </location>
</feature>
<feature type="region of interest" description="Disordered" evidence="2">
    <location>
        <begin position="125"/>
        <end position="172"/>
    </location>
</feature>
<reference evidence="3" key="1">
    <citation type="journal article" date="2014" name="BMC Genomics">
        <title>The Babesia bovis gene and promoter model: an update from full-length EST analysis.</title>
        <authorList>
            <person name="Yamagishi J."/>
            <person name="Wakaguri H."/>
            <person name="Yokoyama N."/>
            <person name="Yamashita R."/>
            <person name="Suzuki Y."/>
            <person name="Xuan X."/>
            <person name="Igarashi I."/>
        </authorList>
    </citation>
    <scope>NUCLEOTIDE SEQUENCE</scope>
    <source>
        <strain evidence="3">Texas</strain>
    </source>
</reference>
<evidence type="ECO:0000256" key="2">
    <source>
        <dbReference type="SAM" id="MobiDB-lite"/>
    </source>
</evidence>
<organism evidence="3">
    <name type="scientific">Babesia bovis</name>
    <dbReference type="NCBI Taxonomy" id="5865"/>
    <lineage>
        <taxon>Eukaryota</taxon>
        <taxon>Sar</taxon>
        <taxon>Alveolata</taxon>
        <taxon>Apicomplexa</taxon>
        <taxon>Aconoidasida</taxon>
        <taxon>Piroplasmida</taxon>
        <taxon>Babesiidae</taxon>
        <taxon>Babesia</taxon>
    </lineage>
</organism>
<sequence>MASATERQALIRQHKNLKRDLQSIHEEIRKLEHANEYLRRTNADMKLRLESTQECEEQSYNGNAGYKLSIIGSLSQATAAVVAATTEIRKQTLNLIDDFTKEEHYFQENKNRRMDHVLQTILKRSEMMGPSTPSLSRKESEAESDNAMSSADMSSYKPMITTQTDSHDSILS</sequence>
<protein>
    <submittedName>
        <fullName evidence="3">Uncharacterized protein</fullName>
    </submittedName>
</protein>
<proteinExistence type="evidence at transcript level"/>
<feature type="coiled-coil region" evidence="1">
    <location>
        <begin position="7"/>
        <end position="41"/>
    </location>
</feature>
<keyword evidence="1" id="KW-0175">Coiled coil</keyword>
<dbReference type="AlphaFoldDB" id="S6B1S9"/>
<accession>S6B1S9</accession>
<evidence type="ECO:0000256" key="1">
    <source>
        <dbReference type="SAM" id="Coils"/>
    </source>
</evidence>
<name>S6B1S9_BABBO</name>
<dbReference type="EMBL" id="AK441519">
    <property type="protein sequence ID" value="BAN65313.1"/>
    <property type="molecule type" value="mRNA"/>
</dbReference>
<dbReference type="VEuPathDB" id="PiroplasmaDB:BBOV_III003565"/>
<evidence type="ECO:0000313" key="3">
    <source>
        <dbReference type="EMBL" id="BAN65313.1"/>
    </source>
</evidence>